<dbReference type="InterPro" id="IPR016102">
    <property type="entry name" value="Succinyl-CoA_synth-like"/>
</dbReference>
<dbReference type="EC" id="6.2.1.5" evidence="12"/>
<keyword evidence="5 12" id="KW-0547">Nucleotide-binding</keyword>
<dbReference type="GO" id="GO:0005739">
    <property type="term" value="C:mitochondrion"/>
    <property type="evidence" value="ECO:0007669"/>
    <property type="project" value="UniProtKB-SubCell"/>
</dbReference>
<dbReference type="SUPFAM" id="SSF56059">
    <property type="entry name" value="Glutathione synthetase ATP-binding domain-like"/>
    <property type="match status" value="1"/>
</dbReference>
<accession>A0AAW1CEU5</accession>
<evidence type="ECO:0000256" key="2">
    <source>
        <dbReference type="ARBA" id="ARBA00022532"/>
    </source>
</evidence>
<evidence type="ECO:0000256" key="6">
    <source>
        <dbReference type="ARBA" id="ARBA00022840"/>
    </source>
</evidence>
<dbReference type="PROSITE" id="PS01217">
    <property type="entry name" value="SUCCINYL_COA_LIG_3"/>
    <property type="match status" value="1"/>
</dbReference>
<keyword evidence="16" id="KW-1185">Reference proteome</keyword>
<name>A0AAW1CEU5_9HEMI</name>
<comment type="catalytic activity">
    <reaction evidence="9">
        <text>GTP + succinate + CoA = succinyl-CoA + GDP + phosphate</text>
        <dbReference type="Rhea" id="RHEA:22120"/>
        <dbReference type="ChEBI" id="CHEBI:30031"/>
        <dbReference type="ChEBI" id="CHEBI:37565"/>
        <dbReference type="ChEBI" id="CHEBI:43474"/>
        <dbReference type="ChEBI" id="CHEBI:57287"/>
        <dbReference type="ChEBI" id="CHEBI:57292"/>
        <dbReference type="ChEBI" id="CHEBI:58189"/>
        <dbReference type="EC" id="6.2.1.4"/>
    </reaction>
</comment>
<dbReference type="FunFam" id="3.40.50.261:FF:000001">
    <property type="entry name" value="Succinate--CoA ligase [ADP-forming] subunit beta"/>
    <property type="match status" value="1"/>
</dbReference>
<dbReference type="Gene3D" id="3.30.470.20">
    <property type="entry name" value="ATP-grasp fold, B domain"/>
    <property type="match status" value="1"/>
</dbReference>
<comment type="subcellular location">
    <subcellularLocation>
        <location evidence="12">Mitochondrion</location>
    </subcellularLocation>
</comment>
<dbReference type="GO" id="GO:0000287">
    <property type="term" value="F:magnesium ion binding"/>
    <property type="evidence" value="ECO:0007669"/>
    <property type="project" value="UniProtKB-UniRule"/>
</dbReference>
<evidence type="ECO:0000256" key="5">
    <source>
        <dbReference type="ARBA" id="ARBA00022741"/>
    </source>
</evidence>
<organism evidence="15 16">
    <name type="scientific">Rhynocoris fuscipes</name>
    <dbReference type="NCBI Taxonomy" id="488301"/>
    <lineage>
        <taxon>Eukaryota</taxon>
        <taxon>Metazoa</taxon>
        <taxon>Ecdysozoa</taxon>
        <taxon>Arthropoda</taxon>
        <taxon>Hexapoda</taxon>
        <taxon>Insecta</taxon>
        <taxon>Pterygota</taxon>
        <taxon>Neoptera</taxon>
        <taxon>Paraneoptera</taxon>
        <taxon>Hemiptera</taxon>
        <taxon>Heteroptera</taxon>
        <taxon>Panheteroptera</taxon>
        <taxon>Cimicomorpha</taxon>
        <taxon>Reduviidae</taxon>
        <taxon>Harpactorinae</taxon>
        <taxon>Harpactorini</taxon>
        <taxon>Rhynocoris</taxon>
    </lineage>
</organism>
<evidence type="ECO:0000256" key="13">
    <source>
        <dbReference type="RuleBase" id="RU361258"/>
    </source>
</evidence>
<protein>
    <recommendedName>
        <fullName evidence="12">Succinate--CoA ligase [ADP-forming] subunit beta, mitochondrial</fullName>
        <ecNumber evidence="12">6.2.1.5</ecNumber>
    </recommendedName>
    <alternativeName>
        <fullName evidence="12">Succinyl-CoA synthetase beta chain</fullName>
        <shortName evidence="12">SCS-beta</shortName>
    </alternativeName>
</protein>
<keyword evidence="8" id="KW-0809">Transit peptide</keyword>
<dbReference type="PANTHER" id="PTHR11815">
    <property type="entry name" value="SUCCINYL-COA SYNTHETASE BETA CHAIN"/>
    <property type="match status" value="1"/>
</dbReference>
<comment type="subunit">
    <text evidence="11">Heterodimer of an alpha and a beta subunit. The beta subunit determines specificity for GTP.</text>
</comment>
<evidence type="ECO:0000256" key="7">
    <source>
        <dbReference type="ARBA" id="ARBA00022842"/>
    </source>
</evidence>
<dbReference type="PIRSF" id="PIRSF001554">
    <property type="entry name" value="SucCS_beta"/>
    <property type="match status" value="1"/>
</dbReference>
<dbReference type="Gene3D" id="3.40.50.261">
    <property type="entry name" value="Succinyl-CoA synthetase domains"/>
    <property type="match status" value="1"/>
</dbReference>
<gene>
    <name evidence="15" type="ORF">O3M35_012791</name>
</gene>
<feature type="binding site" evidence="12">
    <location>
        <position position="237"/>
    </location>
    <ligand>
        <name>Mg(2+)</name>
        <dbReference type="ChEBI" id="CHEBI:18420"/>
    </ligand>
</feature>
<dbReference type="AlphaFoldDB" id="A0AAW1CEU5"/>
<comment type="caution">
    <text evidence="15">The sequence shown here is derived from an EMBL/GenBank/DDBJ whole genome shotgun (WGS) entry which is preliminary data.</text>
</comment>
<evidence type="ECO:0000256" key="12">
    <source>
        <dbReference type="HAMAP-Rule" id="MF_03219"/>
    </source>
</evidence>
<keyword evidence="2 12" id="KW-0816">Tricarboxylic acid cycle</keyword>
<evidence type="ECO:0000256" key="11">
    <source>
        <dbReference type="ARBA" id="ARBA00063570"/>
    </source>
</evidence>
<comment type="pathway">
    <text evidence="1 12">Carbohydrate metabolism; tricarboxylic acid cycle; succinate from succinyl-CoA (ligase route): step 1/1.</text>
</comment>
<feature type="binding site" evidence="12">
    <location>
        <position position="79"/>
    </location>
    <ligand>
        <name>ATP</name>
        <dbReference type="ChEBI" id="CHEBI:30616"/>
    </ligand>
</feature>
<keyword evidence="7 12" id="KW-0460">Magnesium</keyword>
<dbReference type="InterPro" id="IPR017866">
    <property type="entry name" value="Succ-CoA_synthase_bsu_CS"/>
</dbReference>
<proteinExistence type="inferred from homology"/>
<comment type="catalytic activity">
    <reaction evidence="12">
        <text>succinate + ATP + CoA = succinyl-CoA + ADP + phosphate</text>
        <dbReference type="Rhea" id="RHEA:17661"/>
        <dbReference type="ChEBI" id="CHEBI:30031"/>
        <dbReference type="ChEBI" id="CHEBI:30616"/>
        <dbReference type="ChEBI" id="CHEBI:43474"/>
        <dbReference type="ChEBI" id="CHEBI:57287"/>
        <dbReference type="ChEBI" id="CHEBI:57292"/>
        <dbReference type="ChEBI" id="CHEBI:456216"/>
        <dbReference type="EC" id="6.2.1.5"/>
    </reaction>
</comment>
<evidence type="ECO:0000256" key="1">
    <source>
        <dbReference type="ARBA" id="ARBA00005064"/>
    </source>
</evidence>
<evidence type="ECO:0000256" key="8">
    <source>
        <dbReference type="ARBA" id="ARBA00022946"/>
    </source>
</evidence>
<reference evidence="15 16" key="1">
    <citation type="submission" date="2022-12" db="EMBL/GenBank/DDBJ databases">
        <title>Chromosome-level genome assembly of true bugs.</title>
        <authorList>
            <person name="Ma L."/>
            <person name="Li H."/>
        </authorList>
    </citation>
    <scope>NUCLEOTIDE SEQUENCE [LARGE SCALE GENOMIC DNA]</scope>
    <source>
        <strain evidence="15">Lab_2022b</strain>
    </source>
</reference>
<dbReference type="SUPFAM" id="SSF52210">
    <property type="entry name" value="Succinyl-CoA synthetase domains"/>
    <property type="match status" value="1"/>
</dbReference>
<dbReference type="PANTHER" id="PTHR11815:SF1">
    <property type="entry name" value="SUCCINATE--COA LIGASE [ADP-FORMING] SUBUNIT BETA, MITOCHONDRIAL"/>
    <property type="match status" value="1"/>
</dbReference>
<evidence type="ECO:0000313" key="15">
    <source>
        <dbReference type="EMBL" id="KAK9496993.1"/>
    </source>
</evidence>
<evidence type="ECO:0000259" key="14">
    <source>
        <dbReference type="PROSITE" id="PS50975"/>
    </source>
</evidence>
<dbReference type="InterPro" id="IPR013650">
    <property type="entry name" value="ATP-grasp_succ-CoA_synth-type"/>
</dbReference>
<comment type="similarity">
    <text evidence="12 13">Belongs to the succinate/malate CoA ligase beta subunit family.</text>
</comment>
<dbReference type="GO" id="GO:0004775">
    <property type="term" value="F:succinate-CoA ligase (ADP-forming) activity"/>
    <property type="evidence" value="ECO:0007669"/>
    <property type="project" value="UniProtKB-UniRule"/>
</dbReference>
<dbReference type="NCBIfam" id="TIGR01016">
    <property type="entry name" value="sucCoAbeta"/>
    <property type="match status" value="1"/>
</dbReference>
<dbReference type="GO" id="GO:0005524">
    <property type="term" value="F:ATP binding"/>
    <property type="evidence" value="ECO:0007669"/>
    <property type="project" value="UniProtKB-UniRule"/>
</dbReference>
<feature type="binding site" evidence="12">
    <location>
        <position position="302"/>
    </location>
    <ligand>
        <name>substrate</name>
        <note>ligand shared with subunit alpha</note>
    </ligand>
</feature>
<dbReference type="NCBIfam" id="NF001913">
    <property type="entry name" value="PRK00696.1"/>
    <property type="match status" value="1"/>
</dbReference>
<dbReference type="Proteomes" id="UP001461498">
    <property type="component" value="Unassembled WGS sequence"/>
</dbReference>
<feature type="binding site" evidence="12">
    <location>
        <begin position="359"/>
        <end position="361"/>
    </location>
    <ligand>
        <name>substrate</name>
        <note>ligand shared with subunit alpha</note>
    </ligand>
</feature>
<feature type="domain" description="ATP-grasp" evidence="14">
    <location>
        <begin position="42"/>
        <end position="268"/>
    </location>
</feature>
<comment type="cofactor">
    <cofactor evidence="12">
        <name>Mg(2+)</name>
        <dbReference type="ChEBI" id="CHEBI:18420"/>
    </cofactor>
    <text evidence="12">Binds 1 Mg(2+) ion per subunit.</text>
</comment>
<dbReference type="Pfam" id="PF08442">
    <property type="entry name" value="ATP-grasp_2"/>
    <property type="match status" value="1"/>
</dbReference>
<dbReference type="Pfam" id="PF00549">
    <property type="entry name" value="Ligase_CoA"/>
    <property type="match status" value="1"/>
</dbReference>
<feature type="binding site" evidence="12">
    <location>
        <position position="147"/>
    </location>
    <ligand>
        <name>ATP</name>
        <dbReference type="ChEBI" id="CHEBI:30616"/>
    </ligand>
</feature>
<dbReference type="InterPro" id="IPR011761">
    <property type="entry name" value="ATP-grasp"/>
</dbReference>
<keyword evidence="4 12" id="KW-0479">Metal-binding</keyword>
<feature type="binding site" evidence="12">
    <location>
        <position position="251"/>
    </location>
    <ligand>
        <name>Mg(2+)</name>
        <dbReference type="ChEBI" id="CHEBI:18420"/>
    </ligand>
</feature>
<comment type="function">
    <text evidence="12">Succinyl-CoA synthetase functions in the citric acid cycle (TCA), coupling the hydrolysis of succinyl-CoA to the synthesis of ATP and thus represents the only step of substrate-level phosphorylation in the TCA. The beta subunit provides nucleotide specificity of the enzyme and binds the substrate succinate, while the binding sites for coenzyme A and phosphate are found in the alpha subunit.</text>
</comment>
<evidence type="ECO:0000256" key="9">
    <source>
        <dbReference type="ARBA" id="ARBA00052879"/>
    </source>
</evidence>
<dbReference type="EMBL" id="JAPXFL010000022">
    <property type="protein sequence ID" value="KAK9496993.1"/>
    <property type="molecule type" value="Genomic_DNA"/>
</dbReference>
<comment type="function">
    <text evidence="10">GTP-specific succinyl-CoA synthetase functions in the citric acid cycle (TCA), coupling the hydrolysis of succinyl-CoA to the synthesis of GTP and thus represents the only step of substrate-level phosphorylation in the TCA. The beta subunit provides nucleotide specificity of the enzyme and binds the substrate succinate, while the binding sites for coenzyme A and phosphate are found in the alpha subunit.</text>
</comment>
<evidence type="ECO:0000256" key="3">
    <source>
        <dbReference type="ARBA" id="ARBA00022598"/>
    </source>
</evidence>
<dbReference type="HAMAP" id="MF_00558">
    <property type="entry name" value="Succ_CoA_beta"/>
    <property type="match status" value="1"/>
</dbReference>
<dbReference type="FunFam" id="3.30.470.20:FF:000002">
    <property type="entry name" value="Succinate--CoA ligase [ADP-forming] subunit beta"/>
    <property type="match status" value="1"/>
</dbReference>
<keyword evidence="3 12" id="KW-0436">Ligase</keyword>
<keyword evidence="12" id="KW-0496">Mitochondrion</keyword>
<dbReference type="GO" id="GO:0006099">
    <property type="term" value="P:tricarboxylic acid cycle"/>
    <property type="evidence" value="ECO:0007669"/>
    <property type="project" value="UniProtKB-UniRule"/>
</dbReference>
<keyword evidence="6 12" id="KW-0067">ATP-binding</keyword>
<sequence>MTMKILANSFRVIFKPIIRVQNPLIGGMFQKRYLNIHENLSMKLLHEAGIPVPPFVVVTNKSEAASKARQLNSNELMVKAQVLTGGRGKGSFKGGLKGGVKFVTSPEEAEKLAGQMIGDYLVTVQTGAKGIICNSVMITIAKKLVKEFYVAITMERKYGGPVIIASSQGGVEIEVLSATNPNAITYVGVDIVEGLQQNQAEEVAKSLGASDTKEAANVLMKLYDIFIKKDALLVEVNPFGQDKDGKLWCLDAKLKFDDSADYRQKALHALRDISQEDPREVQATKLGLNYVAMEGNIGCLVNGAGLAMATMDIIKLHGGIPANFLDVGGGANESQVKEAFKIITTDPNVKAIFVNIFGGIMRCDIIARGILMAIGELKLNTPIVVRLLGTNVDEAKKIIAESELKVVSISDFDEASRHAIALANKSM</sequence>
<dbReference type="Gene3D" id="3.30.1490.20">
    <property type="entry name" value="ATP-grasp fold, A domain"/>
    <property type="match status" value="1"/>
</dbReference>
<dbReference type="InterPro" id="IPR005811">
    <property type="entry name" value="SUCC_ACL_C"/>
</dbReference>
<dbReference type="InterPro" id="IPR005809">
    <property type="entry name" value="Succ_CoA_ligase-like_bsu"/>
</dbReference>
<dbReference type="GO" id="GO:0006104">
    <property type="term" value="P:succinyl-CoA metabolic process"/>
    <property type="evidence" value="ECO:0007669"/>
    <property type="project" value="TreeGrafter"/>
</dbReference>
<dbReference type="GO" id="GO:0004776">
    <property type="term" value="F:succinate-CoA ligase (GDP-forming) activity"/>
    <property type="evidence" value="ECO:0007669"/>
    <property type="project" value="UniProtKB-EC"/>
</dbReference>
<dbReference type="GO" id="GO:0042709">
    <property type="term" value="C:succinate-CoA ligase complex"/>
    <property type="evidence" value="ECO:0007669"/>
    <property type="project" value="TreeGrafter"/>
</dbReference>
<evidence type="ECO:0000256" key="10">
    <source>
        <dbReference type="ARBA" id="ARBA00053833"/>
    </source>
</evidence>
<evidence type="ECO:0000313" key="16">
    <source>
        <dbReference type="Proteomes" id="UP001461498"/>
    </source>
</evidence>
<evidence type="ECO:0000256" key="4">
    <source>
        <dbReference type="ARBA" id="ARBA00022723"/>
    </source>
</evidence>
<dbReference type="PROSITE" id="PS50975">
    <property type="entry name" value="ATP_GRASP"/>
    <property type="match status" value="1"/>
</dbReference>
<feature type="binding site" evidence="12">
    <location>
        <begin position="86"/>
        <end position="88"/>
    </location>
    <ligand>
        <name>ATP</name>
        <dbReference type="ChEBI" id="CHEBI:30616"/>
    </ligand>
</feature>
<dbReference type="InterPro" id="IPR013815">
    <property type="entry name" value="ATP_grasp_subdomain_1"/>
</dbReference>
<dbReference type="FunFam" id="3.30.1490.20:FF:000004">
    <property type="entry name" value="Succinate--CoA ligase [ADP-forming] subunit beta, mitochondrial"/>
    <property type="match status" value="1"/>
</dbReference>